<reference evidence="3" key="2">
    <citation type="submission" date="2020-07" db="EMBL/GenBank/DDBJ databases">
        <authorList>
            <person name="Lood C."/>
            <person name="Girard L."/>
        </authorList>
    </citation>
    <scope>NUCLEOTIDE SEQUENCE</scope>
    <source>
        <strain evidence="3">SWRI10</strain>
    </source>
</reference>
<gene>
    <name evidence="4" type="ORF">HU737_019825</name>
    <name evidence="3" type="ORF">HU737_23635</name>
</gene>
<reference evidence="3" key="1">
    <citation type="journal article" date="2020" name="Microorganisms">
        <title>Reliable Identification of Environmental Pseudomonas Isolates Using the rpoD Gene.</title>
        <authorList>
            <consortium name="The Broad Institute Genome Sequencing Platform"/>
            <person name="Girard L."/>
            <person name="Lood C."/>
            <person name="Rokni-Zadeh H."/>
            <person name="van Noort V."/>
            <person name="Lavigne R."/>
            <person name="De Mot R."/>
        </authorList>
    </citation>
    <scope>NUCLEOTIDE SEQUENCE</scope>
    <source>
        <strain evidence="3">SWRI10</strain>
    </source>
</reference>
<sequence>MQDSEFAYLSFEPKQAQALVAACQALANLGGPQTPGVAQLARTWAQRLERQLHPSQRNLLKRFAQGRLAALMYSQMPCPFSDPLPSRLPELSTLERSTRCLYLASRNQLLLEMVRYRAFAFDSDNDGKQVRLIGNFTGQANVPSRHQGTGPAPRAAAHTGVSLDPHTDAPYQCSVVACQGSSPAPSALIITARWNPADEPTHIIPLRGIIEQLSSVHSLALTSASFELKTRHHGQTQQDVEARAATSLLQFDPDGGFAMRYNASRFSLSKYASKAAAQAFEALQTLVSEALPIPFVLHADTALLVNNSRALHGRNTLQDGRRLLVRLFGYSAFAKPLVINEDPLLVRG</sequence>
<evidence type="ECO:0000313" key="4">
    <source>
        <dbReference type="EMBL" id="MBV4538214.1"/>
    </source>
</evidence>
<reference evidence="4" key="3">
    <citation type="submission" date="2021-06" db="EMBL/GenBank/DDBJ databases">
        <title>Updating the genus Pseudomonas: Description of 43 new species and partition of the Pseudomonas putida group.</title>
        <authorList>
            <person name="Girard L."/>
            <person name="Lood C."/>
            <person name="Vandamme P."/>
            <person name="Rokni-Zadeh H."/>
            <person name="Van Noort V."/>
            <person name="Hofte M."/>
            <person name="Lavigne R."/>
            <person name="De Mot R."/>
        </authorList>
    </citation>
    <scope>NUCLEOTIDE SEQUENCE</scope>
    <source>
        <strain evidence="4">SWRI10</strain>
    </source>
</reference>
<dbReference type="InterPro" id="IPR042098">
    <property type="entry name" value="TauD-like_sf"/>
</dbReference>
<feature type="region of interest" description="Disordered" evidence="2">
    <location>
        <begin position="139"/>
        <end position="159"/>
    </location>
</feature>
<accession>A0A923JYU5</accession>
<evidence type="ECO:0000313" key="3">
    <source>
        <dbReference type="EMBL" id="MBC3443693.1"/>
    </source>
</evidence>
<dbReference type="EMBL" id="JABWRE010000027">
    <property type="protein sequence ID" value="MBC3443693.1"/>
    <property type="molecule type" value="Genomic_DNA"/>
</dbReference>
<comment type="caution">
    <text evidence="3">The sequence shown here is derived from an EMBL/GenBank/DDBJ whole genome shotgun (WGS) entry which is preliminary data.</text>
</comment>
<dbReference type="RefSeq" id="WP_186557330.1">
    <property type="nucleotide sequence ID" value="NZ_JABWRE020000001.1"/>
</dbReference>
<protein>
    <submittedName>
        <fullName evidence="3">Uncharacterized protein</fullName>
    </submittedName>
</protein>
<dbReference type="SUPFAM" id="SSF51197">
    <property type="entry name" value="Clavaminate synthase-like"/>
    <property type="match status" value="1"/>
</dbReference>
<dbReference type="Gene3D" id="3.60.130.10">
    <property type="entry name" value="Clavaminate synthase-like"/>
    <property type="match status" value="1"/>
</dbReference>
<name>A0A923JYU5_9PSED</name>
<keyword evidence="1" id="KW-0560">Oxidoreductase</keyword>
<dbReference type="Proteomes" id="UP000599879">
    <property type="component" value="Unassembled WGS sequence"/>
</dbReference>
<dbReference type="GO" id="GO:0016706">
    <property type="term" value="F:2-oxoglutarate-dependent dioxygenase activity"/>
    <property type="evidence" value="ECO:0007669"/>
    <property type="project" value="UniProtKB-ARBA"/>
</dbReference>
<organism evidence="3">
    <name type="scientific">Pseudomonas urmiensis</name>
    <dbReference type="NCBI Taxonomy" id="2745493"/>
    <lineage>
        <taxon>Bacteria</taxon>
        <taxon>Pseudomonadati</taxon>
        <taxon>Pseudomonadota</taxon>
        <taxon>Gammaproteobacteria</taxon>
        <taxon>Pseudomonadales</taxon>
        <taxon>Pseudomonadaceae</taxon>
        <taxon>Pseudomonas</taxon>
    </lineage>
</organism>
<dbReference type="EMBL" id="JABWRE020000001">
    <property type="protein sequence ID" value="MBV4538214.1"/>
    <property type="molecule type" value="Genomic_DNA"/>
</dbReference>
<evidence type="ECO:0000256" key="2">
    <source>
        <dbReference type="SAM" id="MobiDB-lite"/>
    </source>
</evidence>
<dbReference type="AlphaFoldDB" id="A0A923JYU5"/>
<proteinExistence type="predicted"/>
<evidence type="ECO:0000256" key="1">
    <source>
        <dbReference type="ARBA" id="ARBA00023002"/>
    </source>
</evidence>